<proteinExistence type="predicted"/>
<gene>
    <name evidence="1" type="ORF">GGX14DRAFT_520333</name>
</gene>
<evidence type="ECO:0000313" key="2">
    <source>
        <dbReference type="Proteomes" id="UP001219525"/>
    </source>
</evidence>
<accession>A0AAD6VFR5</accession>
<organism evidence="1 2">
    <name type="scientific">Mycena pura</name>
    <dbReference type="NCBI Taxonomy" id="153505"/>
    <lineage>
        <taxon>Eukaryota</taxon>
        <taxon>Fungi</taxon>
        <taxon>Dikarya</taxon>
        <taxon>Basidiomycota</taxon>
        <taxon>Agaricomycotina</taxon>
        <taxon>Agaricomycetes</taxon>
        <taxon>Agaricomycetidae</taxon>
        <taxon>Agaricales</taxon>
        <taxon>Marasmiineae</taxon>
        <taxon>Mycenaceae</taxon>
        <taxon>Mycena</taxon>
    </lineage>
</organism>
<protein>
    <submittedName>
        <fullName evidence="1">Uncharacterized protein</fullName>
    </submittedName>
</protein>
<comment type="caution">
    <text evidence="1">The sequence shown here is derived from an EMBL/GenBank/DDBJ whole genome shotgun (WGS) entry which is preliminary data.</text>
</comment>
<name>A0AAD6VFR5_9AGAR</name>
<dbReference type="AlphaFoldDB" id="A0AAD6VFR5"/>
<dbReference type="EMBL" id="JARJCW010000027">
    <property type="protein sequence ID" value="KAJ7210732.1"/>
    <property type="molecule type" value="Genomic_DNA"/>
</dbReference>
<sequence length="420" mass="46640">MSALAAAQKALQAANTGVPFTVDEEQCRKLLLKTLNQMNGRRELSGQQVAAALLGLPNHITDARFAKVYWSKLLTWLSPEHFPAYVSSDIINDMDLSDSLVLLNAGSTAPALNSLVYDILYRPAELQNVPMWDQIGEYEKVRRKKKKQRIADLEESADDTKEETVSVSTRPELLFHTKHPQHLTHALRKRKIRHIPVLCGWPIPRRDLDDQADKYAVTIIALFRPWNCTVDFPLKPHNVGWRDALNDLLLTLPPHHLKVINHMQEQWECKLAANDFSAMRRKRHGEAQEANGFLSSDDLGDALVNDIDWQLGQGAIGPDYDDADHEAEDIGTSDVFVETCSASQAASSSATMSLAAAAGFYNVPSRPTDMPLLLPGQALEDDGSAKAIAAAAARHLEDEKAAVLRQRAGTLVQLCFDHNY</sequence>
<evidence type="ECO:0000313" key="1">
    <source>
        <dbReference type="EMBL" id="KAJ7210732.1"/>
    </source>
</evidence>
<reference evidence="1" key="1">
    <citation type="submission" date="2023-03" db="EMBL/GenBank/DDBJ databases">
        <title>Massive genome expansion in bonnet fungi (Mycena s.s.) driven by repeated elements and novel gene families across ecological guilds.</title>
        <authorList>
            <consortium name="Lawrence Berkeley National Laboratory"/>
            <person name="Harder C.B."/>
            <person name="Miyauchi S."/>
            <person name="Viragh M."/>
            <person name="Kuo A."/>
            <person name="Thoen E."/>
            <person name="Andreopoulos B."/>
            <person name="Lu D."/>
            <person name="Skrede I."/>
            <person name="Drula E."/>
            <person name="Henrissat B."/>
            <person name="Morin E."/>
            <person name="Kohler A."/>
            <person name="Barry K."/>
            <person name="LaButti K."/>
            <person name="Morin E."/>
            <person name="Salamov A."/>
            <person name="Lipzen A."/>
            <person name="Mereny Z."/>
            <person name="Hegedus B."/>
            <person name="Baldrian P."/>
            <person name="Stursova M."/>
            <person name="Weitz H."/>
            <person name="Taylor A."/>
            <person name="Grigoriev I.V."/>
            <person name="Nagy L.G."/>
            <person name="Martin F."/>
            <person name="Kauserud H."/>
        </authorList>
    </citation>
    <scope>NUCLEOTIDE SEQUENCE</scope>
    <source>
        <strain evidence="1">9144</strain>
    </source>
</reference>
<dbReference type="Proteomes" id="UP001219525">
    <property type="component" value="Unassembled WGS sequence"/>
</dbReference>
<keyword evidence="2" id="KW-1185">Reference proteome</keyword>